<evidence type="ECO:0000256" key="2">
    <source>
        <dbReference type="SAM" id="SignalP"/>
    </source>
</evidence>
<evidence type="ECO:0000313" key="4">
    <source>
        <dbReference type="Proteomes" id="UP000504638"/>
    </source>
</evidence>
<dbReference type="RefSeq" id="XP_033534230.1">
    <property type="nucleotide sequence ID" value="XM_033678102.1"/>
</dbReference>
<organism evidence="3">
    <name type="scientific">Eremomyces bilateralis CBS 781.70</name>
    <dbReference type="NCBI Taxonomy" id="1392243"/>
    <lineage>
        <taxon>Eukaryota</taxon>
        <taxon>Fungi</taxon>
        <taxon>Dikarya</taxon>
        <taxon>Ascomycota</taxon>
        <taxon>Pezizomycotina</taxon>
        <taxon>Dothideomycetes</taxon>
        <taxon>Dothideomycetes incertae sedis</taxon>
        <taxon>Eremomycetales</taxon>
        <taxon>Eremomycetaceae</taxon>
        <taxon>Eremomyces</taxon>
    </lineage>
</organism>
<protein>
    <recommendedName>
        <fullName evidence="6">Extracellular membrane protein CFEM domain-containing protein</fullName>
    </recommendedName>
</protein>
<accession>A0A6G1G450</accession>
<evidence type="ECO:0000256" key="1">
    <source>
        <dbReference type="SAM" id="MobiDB-lite"/>
    </source>
</evidence>
<dbReference type="Proteomes" id="UP000504638">
    <property type="component" value="Unplaced"/>
</dbReference>
<sequence>MKSLLALLAFVPLLVTARPSLDERQVCACLPDRCPFIAGPFPGLELSCDCSTKEALACMISCGGLPLGIEPCPPDDSTTTSAEVPTPPVITASITTTTLPAPPSSSSAPAPTGA</sequence>
<dbReference type="EMBL" id="ML975157">
    <property type="protein sequence ID" value="KAF1812599.1"/>
    <property type="molecule type" value="Genomic_DNA"/>
</dbReference>
<feature type="signal peptide" evidence="2">
    <location>
        <begin position="1"/>
        <end position="17"/>
    </location>
</feature>
<evidence type="ECO:0008006" key="6">
    <source>
        <dbReference type="Google" id="ProtNLM"/>
    </source>
</evidence>
<keyword evidence="2" id="KW-0732">Signal</keyword>
<name>A0A6G1G450_9PEZI</name>
<feature type="region of interest" description="Disordered" evidence="1">
    <location>
        <begin position="94"/>
        <end position="114"/>
    </location>
</feature>
<evidence type="ECO:0000313" key="5">
    <source>
        <dbReference type="RefSeq" id="XP_033534230.1"/>
    </source>
</evidence>
<dbReference type="GeneID" id="54418672"/>
<proteinExistence type="predicted"/>
<reference evidence="3 5" key="1">
    <citation type="submission" date="2020-01" db="EMBL/GenBank/DDBJ databases">
        <authorList>
            <consortium name="DOE Joint Genome Institute"/>
            <person name="Haridas S."/>
            <person name="Albert R."/>
            <person name="Binder M."/>
            <person name="Bloem J."/>
            <person name="Labutti K."/>
            <person name="Salamov A."/>
            <person name="Andreopoulos B."/>
            <person name="Baker S.E."/>
            <person name="Barry K."/>
            <person name="Bills G."/>
            <person name="Bluhm B.H."/>
            <person name="Cannon C."/>
            <person name="Castanera R."/>
            <person name="Culley D.E."/>
            <person name="Daum C."/>
            <person name="Ezra D."/>
            <person name="Gonzalez J.B."/>
            <person name="Henrissat B."/>
            <person name="Kuo A."/>
            <person name="Liang C."/>
            <person name="Lipzen A."/>
            <person name="Lutzoni F."/>
            <person name="Magnuson J."/>
            <person name="Mondo S."/>
            <person name="Nolan M."/>
            <person name="Ohm R."/>
            <person name="Pangilinan J."/>
            <person name="Park H.-J."/>
            <person name="Ramirez L."/>
            <person name="Alfaro M."/>
            <person name="Sun H."/>
            <person name="Tritt A."/>
            <person name="Yoshinaga Y."/>
            <person name="Zwiers L.-H."/>
            <person name="Turgeon B.G."/>
            <person name="Goodwin S.B."/>
            <person name="Spatafora J.W."/>
            <person name="Crous P.W."/>
            <person name="Grigoriev I.V."/>
        </authorList>
    </citation>
    <scope>NUCLEOTIDE SEQUENCE</scope>
    <source>
        <strain evidence="3 5">CBS 781.70</strain>
    </source>
</reference>
<feature type="chain" id="PRO_5044631797" description="Extracellular membrane protein CFEM domain-containing protein" evidence="2">
    <location>
        <begin position="18"/>
        <end position="114"/>
    </location>
</feature>
<dbReference type="AlphaFoldDB" id="A0A6G1G450"/>
<reference evidence="5" key="2">
    <citation type="submission" date="2020-04" db="EMBL/GenBank/DDBJ databases">
        <authorList>
            <consortium name="NCBI Genome Project"/>
        </authorList>
    </citation>
    <scope>NUCLEOTIDE SEQUENCE</scope>
    <source>
        <strain evidence="5">CBS 781.70</strain>
    </source>
</reference>
<reference evidence="5" key="3">
    <citation type="submission" date="2025-04" db="UniProtKB">
        <authorList>
            <consortium name="RefSeq"/>
        </authorList>
    </citation>
    <scope>IDENTIFICATION</scope>
    <source>
        <strain evidence="5">CBS 781.70</strain>
    </source>
</reference>
<evidence type="ECO:0000313" key="3">
    <source>
        <dbReference type="EMBL" id="KAF1812599.1"/>
    </source>
</evidence>
<gene>
    <name evidence="3 5" type="ORF">P152DRAFT_449314</name>
</gene>
<keyword evidence="4" id="KW-1185">Reference proteome</keyword>